<keyword evidence="2" id="KW-0808">Transferase</keyword>
<accession>A0A7C4BA07</accession>
<evidence type="ECO:0000256" key="3">
    <source>
        <dbReference type="SAM" id="Coils"/>
    </source>
</evidence>
<gene>
    <name evidence="4" type="ORF">ENV17_02280</name>
</gene>
<dbReference type="EMBL" id="DTFI01000069">
    <property type="protein sequence ID" value="HGI43199.1"/>
    <property type="molecule type" value="Genomic_DNA"/>
</dbReference>
<feature type="coiled-coil region" evidence="3">
    <location>
        <begin position="330"/>
        <end position="357"/>
    </location>
</feature>
<sequence>MRGVRHVVWVNPSGKPVPTDKPLEEVRKETTRYEALMIPLEPRKPESPWMQVTPGVVEAVRKLLAGQQYYEAHKGAYVGLNQVYFIEIRSRRPDGKLVITNPLEPGQKKKVKQVEAVIEPDLVYPLIRGRDIRKWYVEFRDRYVIVPHDPKTARPLQESKLRVELPLTYSYLNSYRSELENRPIHKLWGKGNPFFAIYDIGTYTFAPYKVVWKRIAGAITGKAVSFACAVVEPIEGKPVVPDGSTAILVAADSPEEAYYIAGFLNSTIARAIIASYTYELRQETHILDTIKVPKYDSQNEIHRKIAVLSRRAHELARCIYAGNKPEYCKDINAEKELESVERELDLAVARLLSLSEDCLREFMNLMAILSGEELPAREEVELPKEPKVSVLNTLLPPDVRSYVEVDVVNPSGEEVEFRYEFPWGEGSFRIVEGKHRVEVPPLKPGRYSGVLRYKWRGFEKVVGVVVEVSETLGPRRRRGLLLGPG</sequence>
<evidence type="ECO:0000256" key="2">
    <source>
        <dbReference type="ARBA" id="ARBA00022679"/>
    </source>
</evidence>
<dbReference type="PANTHER" id="PTHR33841">
    <property type="entry name" value="DNA METHYLTRANSFERASE YEEA-RELATED"/>
    <property type="match status" value="1"/>
</dbReference>
<organism evidence="4">
    <name type="scientific">Thermofilum pendens</name>
    <dbReference type="NCBI Taxonomy" id="2269"/>
    <lineage>
        <taxon>Archaea</taxon>
        <taxon>Thermoproteota</taxon>
        <taxon>Thermoprotei</taxon>
        <taxon>Thermofilales</taxon>
        <taxon>Thermofilaceae</taxon>
        <taxon>Thermofilum</taxon>
    </lineage>
</organism>
<evidence type="ECO:0000313" key="4">
    <source>
        <dbReference type="EMBL" id="HGI43199.1"/>
    </source>
</evidence>
<evidence type="ECO:0000256" key="1">
    <source>
        <dbReference type="ARBA" id="ARBA00022603"/>
    </source>
</evidence>
<dbReference type="PANTHER" id="PTHR33841:SF4">
    <property type="entry name" value="RESTRICTION MODIFICATION SYSTEM DNA SPECIFICITY DOMAIN"/>
    <property type="match status" value="1"/>
</dbReference>
<dbReference type="AlphaFoldDB" id="A0A7C4BA07"/>
<dbReference type="InterPro" id="IPR050953">
    <property type="entry name" value="N4_N6_ade-DNA_methylase"/>
</dbReference>
<protein>
    <submittedName>
        <fullName evidence="4">Uncharacterized protein</fullName>
    </submittedName>
</protein>
<dbReference type="GO" id="GO:0008168">
    <property type="term" value="F:methyltransferase activity"/>
    <property type="evidence" value="ECO:0007669"/>
    <property type="project" value="UniProtKB-KW"/>
</dbReference>
<keyword evidence="1" id="KW-0489">Methyltransferase</keyword>
<dbReference type="GO" id="GO:0032259">
    <property type="term" value="P:methylation"/>
    <property type="evidence" value="ECO:0007669"/>
    <property type="project" value="UniProtKB-KW"/>
</dbReference>
<proteinExistence type="predicted"/>
<comment type="caution">
    <text evidence="4">The sequence shown here is derived from an EMBL/GenBank/DDBJ whole genome shotgun (WGS) entry which is preliminary data.</text>
</comment>
<reference evidence="4" key="1">
    <citation type="journal article" date="2020" name="mSystems">
        <title>Genome- and Community-Level Interaction Insights into Carbon Utilization and Element Cycling Functions of Hydrothermarchaeota in Hydrothermal Sediment.</title>
        <authorList>
            <person name="Zhou Z."/>
            <person name="Liu Y."/>
            <person name="Xu W."/>
            <person name="Pan J."/>
            <person name="Luo Z.H."/>
            <person name="Li M."/>
        </authorList>
    </citation>
    <scope>NUCLEOTIDE SEQUENCE [LARGE SCALE GENOMIC DNA]</scope>
    <source>
        <strain evidence="4">SpSt-735</strain>
    </source>
</reference>
<keyword evidence="3" id="KW-0175">Coiled coil</keyword>
<name>A0A7C4BA07_THEPE</name>